<accession>A0ACB8RPB3</accession>
<keyword evidence="2" id="KW-1185">Reference proteome</keyword>
<sequence length="456" mass="47937">MHIKYPHLAKRQAPTDALPSANGLGTAVTAASLGDTHSTLLLGGTDTVEPSVSVPLVAGEPTITTTLPPTSTPTTSSTDTSIPSVTSEASSSSRSSSISTGAVIGIAVGVFAVLLIIIMGVYRYIKHSTPRTREIRSRNGPSSPSSARNANGDADRRRSRAEAWNKLGDEDQWEGKDGRKGGDGQLAAGADKFAMFEKDPSLRSNKALTSEGHGDFDPSTMPDFTKYTPGLASEFAQPPARPFVPRVDGSPVVSWDGETVGDDSFLSMRSVRMSSDAMSPTAVLVKQTPLATTSQPHLWESAEVITEDTAVAAATAAGTPAPGAAEPHPAEHPFAEEEARKSFGNPFFNAQSFQRDPFSDSHSVPKATRSRKSSVASVGTVQAVQSELQRADSTASDASTVRGQHHAMQSLIAALDFAPPEGDDALHRSSMQTSESLFLTAENESIISVPQTPKAV</sequence>
<gene>
    <name evidence="1" type="ORF">FA95DRAFT_84491</name>
</gene>
<reference evidence="1" key="2">
    <citation type="journal article" date="2022" name="New Phytol.">
        <title>Evolutionary transition to the ectomycorrhizal habit in the genomes of a hyperdiverse lineage of mushroom-forming fungi.</title>
        <authorList>
            <person name="Looney B."/>
            <person name="Miyauchi S."/>
            <person name="Morin E."/>
            <person name="Drula E."/>
            <person name="Courty P.E."/>
            <person name="Kohler A."/>
            <person name="Kuo A."/>
            <person name="LaButti K."/>
            <person name="Pangilinan J."/>
            <person name="Lipzen A."/>
            <person name="Riley R."/>
            <person name="Andreopoulos W."/>
            <person name="He G."/>
            <person name="Johnson J."/>
            <person name="Nolan M."/>
            <person name="Tritt A."/>
            <person name="Barry K.W."/>
            <person name="Grigoriev I.V."/>
            <person name="Nagy L.G."/>
            <person name="Hibbett D."/>
            <person name="Henrissat B."/>
            <person name="Matheny P.B."/>
            <person name="Labbe J."/>
            <person name="Martin F.M."/>
        </authorList>
    </citation>
    <scope>NUCLEOTIDE SEQUENCE</scope>
    <source>
        <strain evidence="1">FP105234-sp</strain>
    </source>
</reference>
<name>A0ACB8RPB3_9AGAM</name>
<evidence type="ECO:0000313" key="2">
    <source>
        <dbReference type="Proteomes" id="UP000814033"/>
    </source>
</evidence>
<protein>
    <submittedName>
        <fullName evidence="1">Uncharacterized protein</fullName>
    </submittedName>
</protein>
<dbReference type="Proteomes" id="UP000814033">
    <property type="component" value="Unassembled WGS sequence"/>
</dbReference>
<dbReference type="EMBL" id="MU275940">
    <property type="protein sequence ID" value="KAI0045875.1"/>
    <property type="molecule type" value="Genomic_DNA"/>
</dbReference>
<reference evidence="1" key="1">
    <citation type="submission" date="2021-02" db="EMBL/GenBank/DDBJ databases">
        <authorList>
            <consortium name="DOE Joint Genome Institute"/>
            <person name="Ahrendt S."/>
            <person name="Looney B.P."/>
            <person name="Miyauchi S."/>
            <person name="Morin E."/>
            <person name="Drula E."/>
            <person name="Courty P.E."/>
            <person name="Chicoki N."/>
            <person name="Fauchery L."/>
            <person name="Kohler A."/>
            <person name="Kuo A."/>
            <person name="Labutti K."/>
            <person name="Pangilinan J."/>
            <person name="Lipzen A."/>
            <person name="Riley R."/>
            <person name="Andreopoulos W."/>
            <person name="He G."/>
            <person name="Johnson J."/>
            <person name="Barry K.W."/>
            <person name="Grigoriev I.V."/>
            <person name="Nagy L."/>
            <person name="Hibbett D."/>
            <person name="Henrissat B."/>
            <person name="Matheny P.B."/>
            <person name="Labbe J."/>
            <person name="Martin F."/>
        </authorList>
    </citation>
    <scope>NUCLEOTIDE SEQUENCE</scope>
    <source>
        <strain evidence="1">FP105234-sp</strain>
    </source>
</reference>
<proteinExistence type="predicted"/>
<comment type="caution">
    <text evidence="1">The sequence shown here is derived from an EMBL/GenBank/DDBJ whole genome shotgun (WGS) entry which is preliminary data.</text>
</comment>
<organism evidence="1 2">
    <name type="scientific">Auriscalpium vulgare</name>
    <dbReference type="NCBI Taxonomy" id="40419"/>
    <lineage>
        <taxon>Eukaryota</taxon>
        <taxon>Fungi</taxon>
        <taxon>Dikarya</taxon>
        <taxon>Basidiomycota</taxon>
        <taxon>Agaricomycotina</taxon>
        <taxon>Agaricomycetes</taxon>
        <taxon>Russulales</taxon>
        <taxon>Auriscalpiaceae</taxon>
        <taxon>Auriscalpium</taxon>
    </lineage>
</organism>
<evidence type="ECO:0000313" key="1">
    <source>
        <dbReference type="EMBL" id="KAI0045875.1"/>
    </source>
</evidence>